<dbReference type="Gramene" id="ERN15265">
    <property type="protein sequence ID" value="ERN15265"/>
    <property type="gene ID" value="AMTR_s00056p00218790"/>
</dbReference>
<protein>
    <submittedName>
        <fullName evidence="1">Uncharacterized protein</fullName>
    </submittedName>
</protein>
<keyword evidence="2" id="KW-1185">Reference proteome</keyword>
<proteinExistence type="predicted"/>
<dbReference type="Proteomes" id="UP000017836">
    <property type="component" value="Unassembled WGS sequence"/>
</dbReference>
<dbReference type="EMBL" id="KI392510">
    <property type="protein sequence ID" value="ERN15265.1"/>
    <property type="molecule type" value="Genomic_DNA"/>
</dbReference>
<name>U5CZ59_AMBTC</name>
<evidence type="ECO:0000313" key="2">
    <source>
        <dbReference type="Proteomes" id="UP000017836"/>
    </source>
</evidence>
<evidence type="ECO:0000313" key="1">
    <source>
        <dbReference type="EMBL" id="ERN15265.1"/>
    </source>
</evidence>
<organism evidence="1 2">
    <name type="scientific">Amborella trichopoda</name>
    <dbReference type="NCBI Taxonomy" id="13333"/>
    <lineage>
        <taxon>Eukaryota</taxon>
        <taxon>Viridiplantae</taxon>
        <taxon>Streptophyta</taxon>
        <taxon>Embryophyta</taxon>
        <taxon>Tracheophyta</taxon>
        <taxon>Spermatophyta</taxon>
        <taxon>Magnoliopsida</taxon>
        <taxon>Amborellales</taxon>
        <taxon>Amborellaceae</taxon>
        <taxon>Amborella</taxon>
    </lineage>
</organism>
<reference evidence="2" key="1">
    <citation type="journal article" date="2013" name="Science">
        <title>The Amborella genome and the evolution of flowering plants.</title>
        <authorList>
            <consortium name="Amborella Genome Project"/>
        </authorList>
    </citation>
    <scope>NUCLEOTIDE SEQUENCE [LARGE SCALE GENOMIC DNA]</scope>
</reference>
<gene>
    <name evidence="1" type="ORF">AMTR_s00056p00218790</name>
</gene>
<dbReference type="AlphaFoldDB" id="U5CZ59"/>
<sequence>MLLYYDLVHDDILGRDTPKLSWRKGPLDDDISNVFTQIRLFVLRPWKILSFHSLTCIMESSSIFFLLLRRCRLNLLIVRCLRFQGLESGALLSRITFNSLPSLLRGLRSSSTLSFYPHKSLIVHRPRRQSCHGRHCFQQSSRGTTEVVKPNRDPIGFYNAANF</sequence>
<dbReference type="HOGENOM" id="CLU_1629301_0_0_1"/>
<accession>U5CZ59</accession>